<feature type="domain" description="Protein kinase" evidence="1">
    <location>
        <begin position="1"/>
        <end position="148"/>
    </location>
</feature>
<dbReference type="InterPro" id="IPR001245">
    <property type="entry name" value="Ser-Thr/Tyr_kinase_cat_dom"/>
</dbReference>
<dbReference type="GO" id="GO:0043235">
    <property type="term" value="C:receptor complex"/>
    <property type="evidence" value="ECO:0007669"/>
    <property type="project" value="TreeGrafter"/>
</dbReference>
<dbReference type="GO" id="GO:0004714">
    <property type="term" value="F:transmembrane receptor protein tyrosine kinase activity"/>
    <property type="evidence" value="ECO:0007669"/>
    <property type="project" value="TreeGrafter"/>
</dbReference>
<dbReference type="Proteomes" id="UP000298030">
    <property type="component" value="Unassembled WGS sequence"/>
</dbReference>
<dbReference type="SUPFAM" id="SSF56112">
    <property type="entry name" value="Protein kinase-like (PK-like)"/>
    <property type="match status" value="1"/>
</dbReference>
<dbReference type="PANTHER" id="PTHR24416">
    <property type="entry name" value="TYROSINE-PROTEIN KINASE RECEPTOR"/>
    <property type="match status" value="1"/>
</dbReference>
<gene>
    <name evidence="2" type="ORF">FA13DRAFT_1638746</name>
</gene>
<dbReference type="PROSITE" id="PS50011">
    <property type="entry name" value="PROTEIN_KINASE_DOM"/>
    <property type="match status" value="1"/>
</dbReference>
<dbReference type="Pfam" id="PF07714">
    <property type="entry name" value="PK_Tyr_Ser-Thr"/>
    <property type="match status" value="1"/>
</dbReference>
<keyword evidence="2" id="KW-0418">Kinase</keyword>
<dbReference type="GO" id="GO:0007169">
    <property type="term" value="P:cell surface receptor protein tyrosine kinase signaling pathway"/>
    <property type="evidence" value="ECO:0007669"/>
    <property type="project" value="TreeGrafter"/>
</dbReference>
<protein>
    <submittedName>
        <fullName evidence="2">Kinase-like protein</fullName>
    </submittedName>
</protein>
<comment type="caution">
    <text evidence="2">The sequence shown here is derived from an EMBL/GenBank/DDBJ whole genome shotgun (WGS) entry which is preliminary data.</text>
</comment>
<sequence>VAVKVFRGAHLSANTDNKKELYKKRLFREYEVWGRVEHRNVLRLEGVFICDILPSPGLVSEFKEHGDLLTFMQRKFTFDRLAMARDIACGLQYLHAQDVVHGDLTLPNILVDVDRATGLYFPLITDFGKSRLYEKAGYTTEVNTTSLA</sequence>
<dbReference type="OrthoDB" id="5966500at2759"/>
<dbReference type="InterPro" id="IPR050122">
    <property type="entry name" value="RTK"/>
</dbReference>
<reference evidence="2 3" key="1">
    <citation type="journal article" date="2019" name="Nat. Ecol. Evol.">
        <title>Megaphylogeny resolves global patterns of mushroom evolution.</title>
        <authorList>
            <person name="Varga T."/>
            <person name="Krizsan K."/>
            <person name="Foldi C."/>
            <person name="Dima B."/>
            <person name="Sanchez-Garcia M."/>
            <person name="Sanchez-Ramirez S."/>
            <person name="Szollosi G.J."/>
            <person name="Szarkandi J.G."/>
            <person name="Papp V."/>
            <person name="Albert L."/>
            <person name="Andreopoulos W."/>
            <person name="Angelini C."/>
            <person name="Antonin V."/>
            <person name="Barry K.W."/>
            <person name="Bougher N.L."/>
            <person name="Buchanan P."/>
            <person name="Buyck B."/>
            <person name="Bense V."/>
            <person name="Catcheside P."/>
            <person name="Chovatia M."/>
            <person name="Cooper J."/>
            <person name="Damon W."/>
            <person name="Desjardin D."/>
            <person name="Finy P."/>
            <person name="Geml J."/>
            <person name="Haridas S."/>
            <person name="Hughes K."/>
            <person name="Justo A."/>
            <person name="Karasinski D."/>
            <person name="Kautmanova I."/>
            <person name="Kiss B."/>
            <person name="Kocsube S."/>
            <person name="Kotiranta H."/>
            <person name="LaButti K.M."/>
            <person name="Lechner B.E."/>
            <person name="Liimatainen K."/>
            <person name="Lipzen A."/>
            <person name="Lukacs Z."/>
            <person name="Mihaltcheva S."/>
            <person name="Morgado L.N."/>
            <person name="Niskanen T."/>
            <person name="Noordeloos M.E."/>
            <person name="Ohm R.A."/>
            <person name="Ortiz-Santana B."/>
            <person name="Ovrebo C."/>
            <person name="Racz N."/>
            <person name="Riley R."/>
            <person name="Savchenko A."/>
            <person name="Shiryaev A."/>
            <person name="Soop K."/>
            <person name="Spirin V."/>
            <person name="Szebenyi C."/>
            <person name="Tomsovsky M."/>
            <person name="Tulloss R.E."/>
            <person name="Uehling J."/>
            <person name="Grigoriev I.V."/>
            <person name="Vagvolgyi C."/>
            <person name="Papp T."/>
            <person name="Martin F.M."/>
            <person name="Miettinen O."/>
            <person name="Hibbett D.S."/>
            <person name="Nagy L.G."/>
        </authorList>
    </citation>
    <scope>NUCLEOTIDE SEQUENCE [LARGE SCALE GENOMIC DNA]</scope>
    <source>
        <strain evidence="2 3">FP101781</strain>
    </source>
</reference>
<accession>A0A4Y7SR83</accession>
<dbReference type="STRING" id="71717.A0A4Y7SR83"/>
<dbReference type="AlphaFoldDB" id="A0A4Y7SR83"/>
<dbReference type="CDD" id="cd00180">
    <property type="entry name" value="PKc"/>
    <property type="match status" value="1"/>
</dbReference>
<organism evidence="2 3">
    <name type="scientific">Coprinellus micaceus</name>
    <name type="common">Glistening ink-cap mushroom</name>
    <name type="synonym">Coprinus micaceus</name>
    <dbReference type="NCBI Taxonomy" id="71717"/>
    <lineage>
        <taxon>Eukaryota</taxon>
        <taxon>Fungi</taxon>
        <taxon>Dikarya</taxon>
        <taxon>Basidiomycota</taxon>
        <taxon>Agaricomycotina</taxon>
        <taxon>Agaricomycetes</taxon>
        <taxon>Agaricomycetidae</taxon>
        <taxon>Agaricales</taxon>
        <taxon>Agaricineae</taxon>
        <taxon>Psathyrellaceae</taxon>
        <taxon>Coprinellus</taxon>
    </lineage>
</organism>
<proteinExistence type="predicted"/>
<dbReference type="PANTHER" id="PTHR24416:SF611">
    <property type="entry name" value="TYROSINE-PROTEIN KINASE TRANSMEMBRANE RECEPTOR ROR"/>
    <property type="match status" value="1"/>
</dbReference>
<keyword evidence="2" id="KW-0808">Transferase</keyword>
<evidence type="ECO:0000313" key="2">
    <source>
        <dbReference type="EMBL" id="TEB24380.1"/>
    </source>
</evidence>
<evidence type="ECO:0000313" key="3">
    <source>
        <dbReference type="Proteomes" id="UP000298030"/>
    </source>
</evidence>
<dbReference type="GO" id="GO:0005886">
    <property type="term" value="C:plasma membrane"/>
    <property type="evidence" value="ECO:0007669"/>
    <property type="project" value="TreeGrafter"/>
</dbReference>
<dbReference type="InterPro" id="IPR000719">
    <property type="entry name" value="Prot_kinase_dom"/>
</dbReference>
<dbReference type="GO" id="GO:0005524">
    <property type="term" value="F:ATP binding"/>
    <property type="evidence" value="ECO:0007669"/>
    <property type="project" value="InterPro"/>
</dbReference>
<dbReference type="EMBL" id="QPFP01000067">
    <property type="protein sequence ID" value="TEB24380.1"/>
    <property type="molecule type" value="Genomic_DNA"/>
</dbReference>
<keyword evidence="3" id="KW-1185">Reference proteome</keyword>
<dbReference type="InterPro" id="IPR011009">
    <property type="entry name" value="Kinase-like_dom_sf"/>
</dbReference>
<dbReference type="Gene3D" id="1.10.510.10">
    <property type="entry name" value="Transferase(Phosphotransferase) domain 1"/>
    <property type="match status" value="1"/>
</dbReference>
<feature type="non-terminal residue" evidence="2">
    <location>
        <position position="1"/>
    </location>
</feature>
<name>A0A4Y7SR83_COPMI</name>
<evidence type="ECO:0000259" key="1">
    <source>
        <dbReference type="PROSITE" id="PS50011"/>
    </source>
</evidence>